<gene>
    <name evidence="2" type="ORF">Pmar_PMAR000444</name>
</gene>
<dbReference type="RefSeq" id="XP_002776587.1">
    <property type="nucleotide sequence ID" value="XM_002776541.1"/>
</dbReference>
<sequence length="132" mass="14311">MNGQSSMHSKGVYVISLAGKKALKLGRGHESDVRIADVSISRWHATVSLADDGRFILEDHNSKFGTLVAMRRPKLVNASTGSILTLQAGRTVFRISTRKPRNEVSEETTVPTEGNDTFILTENMLAGGAQSL</sequence>
<organism evidence="3">
    <name type="scientific">Perkinsus marinus (strain ATCC 50983 / TXsc)</name>
    <dbReference type="NCBI Taxonomy" id="423536"/>
    <lineage>
        <taxon>Eukaryota</taxon>
        <taxon>Sar</taxon>
        <taxon>Alveolata</taxon>
        <taxon>Perkinsozoa</taxon>
        <taxon>Perkinsea</taxon>
        <taxon>Perkinsida</taxon>
        <taxon>Perkinsidae</taxon>
        <taxon>Perkinsus</taxon>
    </lineage>
</organism>
<reference evidence="2 3" key="1">
    <citation type="submission" date="2008-07" db="EMBL/GenBank/DDBJ databases">
        <authorList>
            <person name="El-Sayed N."/>
            <person name="Caler E."/>
            <person name="Inman J."/>
            <person name="Amedeo P."/>
            <person name="Hass B."/>
            <person name="Wortman J."/>
        </authorList>
    </citation>
    <scope>NUCLEOTIDE SEQUENCE [LARGE SCALE GENOMIC DNA]</scope>
    <source>
        <strain evidence="3">ATCC 50983 / TXsc</strain>
    </source>
</reference>
<dbReference type="PROSITE" id="PS50006">
    <property type="entry name" value="FHA_DOMAIN"/>
    <property type="match status" value="1"/>
</dbReference>
<dbReference type="EMBL" id="GG679081">
    <property type="protein sequence ID" value="EER08403.1"/>
    <property type="molecule type" value="Genomic_DNA"/>
</dbReference>
<dbReference type="InterPro" id="IPR000253">
    <property type="entry name" value="FHA_dom"/>
</dbReference>
<dbReference type="InterPro" id="IPR008984">
    <property type="entry name" value="SMAD_FHA_dom_sf"/>
</dbReference>
<dbReference type="Proteomes" id="UP000007800">
    <property type="component" value="Unassembled WGS sequence"/>
</dbReference>
<dbReference type="InParanoid" id="C5L4G6"/>
<dbReference type="SUPFAM" id="SSF49879">
    <property type="entry name" value="SMAD/FHA domain"/>
    <property type="match status" value="1"/>
</dbReference>
<dbReference type="CDD" id="cd00060">
    <property type="entry name" value="FHA"/>
    <property type="match status" value="1"/>
</dbReference>
<accession>C5L4G6</accession>
<dbReference type="PANTHER" id="PTHR46210:SF1">
    <property type="entry name" value="FHA DOMAIN-CONTAINING PROTEIN"/>
    <property type="match status" value="1"/>
</dbReference>
<protein>
    <recommendedName>
        <fullName evidence="1">FHA domain-containing protein</fullName>
    </recommendedName>
</protein>
<dbReference type="GeneID" id="9041267"/>
<dbReference type="PANTHER" id="PTHR46210">
    <property type="entry name" value="FHA DOMAIN-CONTAINING PROTEIN"/>
    <property type="match status" value="1"/>
</dbReference>
<evidence type="ECO:0000259" key="1">
    <source>
        <dbReference type="PROSITE" id="PS50006"/>
    </source>
</evidence>
<proteinExistence type="predicted"/>
<evidence type="ECO:0000313" key="2">
    <source>
        <dbReference type="EMBL" id="EER08403.1"/>
    </source>
</evidence>
<name>C5L4G6_PERM5</name>
<dbReference type="OrthoDB" id="264354at2759"/>
<dbReference type="Gene3D" id="2.60.200.20">
    <property type="match status" value="1"/>
</dbReference>
<feature type="domain" description="FHA" evidence="1">
    <location>
        <begin position="23"/>
        <end position="73"/>
    </location>
</feature>
<dbReference type="SMART" id="SM00240">
    <property type="entry name" value="FHA"/>
    <property type="match status" value="1"/>
</dbReference>
<dbReference type="Pfam" id="PF00498">
    <property type="entry name" value="FHA"/>
    <property type="match status" value="1"/>
</dbReference>
<dbReference type="AlphaFoldDB" id="C5L4G6"/>
<keyword evidence="3" id="KW-1185">Reference proteome</keyword>
<evidence type="ECO:0000313" key="3">
    <source>
        <dbReference type="Proteomes" id="UP000007800"/>
    </source>
</evidence>